<dbReference type="AlphaFoldDB" id="A0A561PAY0"/>
<keyword evidence="7" id="KW-1185">Reference proteome</keyword>
<dbReference type="Proteomes" id="UP000320811">
    <property type="component" value="Unassembled WGS sequence"/>
</dbReference>
<dbReference type="GO" id="GO:0017004">
    <property type="term" value="P:cytochrome complex assembly"/>
    <property type="evidence" value="ECO:0007669"/>
    <property type="project" value="UniProtKB-KW"/>
</dbReference>
<dbReference type="Pfam" id="PF14289">
    <property type="entry name" value="DUF4369"/>
    <property type="match status" value="1"/>
</dbReference>
<dbReference type="InterPro" id="IPR013766">
    <property type="entry name" value="Thioredoxin_domain"/>
</dbReference>
<protein>
    <submittedName>
        <fullName evidence="6">Peroxiredoxin</fullName>
    </submittedName>
</protein>
<evidence type="ECO:0000259" key="5">
    <source>
        <dbReference type="PROSITE" id="PS51352"/>
    </source>
</evidence>
<keyword evidence="2" id="KW-0201">Cytochrome c-type biogenesis</keyword>
<dbReference type="PANTHER" id="PTHR42852">
    <property type="entry name" value="THIOL:DISULFIDE INTERCHANGE PROTEIN DSBE"/>
    <property type="match status" value="1"/>
</dbReference>
<name>A0A561PAY0_9BACT</name>
<accession>A0A561PAY0</accession>
<dbReference type="GO" id="GO:0030313">
    <property type="term" value="C:cell envelope"/>
    <property type="evidence" value="ECO:0007669"/>
    <property type="project" value="UniProtKB-SubCell"/>
</dbReference>
<dbReference type="EMBL" id="VIWO01000009">
    <property type="protein sequence ID" value="TWF35291.1"/>
    <property type="molecule type" value="Genomic_DNA"/>
</dbReference>
<evidence type="ECO:0000313" key="6">
    <source>
        <dbReference type="EMBL" id="TWF35291.1"/>
    </source>
</evidence>
<dbReference type="SUPFAM" id="SSF52833">
    <property type="entry name" value="Thioredoxin-like"/>
    <property type="match status" value="1"/>
</dbReference>
<dbReference type="PROSITE" id="PS51352">
    <property type="entry name" value="THIOREDOXIN_2"/>
    <property type="match status" value="1"/>
</dbReference>
<evidence type="ECO:0000256" key="3">
    <source>
        <dbReference type="ARBA" id="ARBA00023157"/>
    </source>
</evidence>
<dbReference type="GO" id="GO:0016491">
    <property type="term" value="F:oxidoreductase activity"/>
    <property type="evidence" value="ECO:0007669"/>
    <property type="project" value="InterPro"/>
</dbReference>
<organism evidence="6 7">
    <name type="scientific">Chitinophaga polysaccharea</name>
    <dbReference type="NCBI Taxonomy" id="1293035"/>
    <lineage>
        <taxon>Bacteria</taxon>
        <taxon>Pseudomonadati</taxon>
        <taxon>Bacteroidota</taxon>
        <taxon>Chitinophagia</taxon>
        <taxon>Chitinophagales</taxon>
        <taxon>Chitinophagaceae</taxon>
        <taxon>Chitinophaga</taxon>
    </lineage>
</organism>
<feature type="domain" description="Thioredoxin" evidence="5">
    <location>
        <begin position="225"/>
        <end position="369"/>
    </location>
</feature>
<dbReference type="PANTHER" id="PTHR42852:SF6">
    <property type="entry name" value="THIOL:DISULFIDE INTERCHANGE PROTEIN DSBE"/>
    <property type="match status" value="1"/>
</dbReference>
<evidence type="ECO:0000256" key="4">
    <source>
        <dbReference type="ARBA" id="ARBA00023284"/>
    </source>
</evidence>
<dbReference type="Pfam" id="PF00578">
    <property type="entry name" value="AhpC-TSA"/>
    <property type="match status" value="1"/>
</dbReference>
<evidence type="ECO:0000313" key="7">
    <source>
        <dbReference type="Proteomes" id="UP000320811"/>
    </source>
</evidence>
<dbReference type="InterPro" id="IPR000866">
    <property type="entry name" value="AhpC/TSA"/>
</dbReference>
<evidence type="ECO:0000256" key="1">
    <source>
        <dbReference type="ARBA" id="ARBA00004196"/>
    </source>
</evidence>
<dbReference type="InterPro" id="IPR050553">
    <property type="entry name" value="Thioredoxin_ResA/DsbE_sf"/>
</dbReference>
<evidence type="ECO:0000256" key="2">
    <source>
        <dbReference type="ARBA" id="ARBA00022748"/>
    </source>
</evidence>
<dbReference type="PROSITE" id="PS00194">
    <property type="entry name" value="THIOREDOXIN_1"/>
    <property type="match status" value="1"/>
</dbReference>
<reference evidence="6 7" key="1">
    <citation type="submission" date="2019-06" db="EMBL/GenBank/DDBJ databases">
        <title>Sorghum-associated microbial communities from plants grown in Nebraska, USA.</title>
        <authorList>
            <person name="Schachtman D."/>
        </authorList>
    </citation>
    <scope>NUCLEOTIDE SEQUENCE [LARGE SCALE GENOMIC DNA]</scope>
    <source>
        <strain evidence="6 7">1209</strain>
    </source>
</reference>
<comment type="subcellular location">
    <subcellularLocation>
        <location evidence="1">Cell envelope</location>
    </subcellularLocation>
</comment>
<dbReference type="InterPro" id="IPR025380">
    <property type="entry name" value="DUF4369"/>
</dbReference>
<gene>
    <name evidence="6" type="ORF">FHW36_10978</name>
</gene>
<dbReference type="CDD" id="cd02966">
    <property type="entry name" value="TlpA_like_family"/>
    <property type="match status" value="1"/>
</dbReference>
<keyword evidence="4" id="KW-0676">Redox-active center</keyword>
<keyword evidence="3" id="KW-1015">Disulfide bond</keyword>
<dbReference type="GO" id="GO:0016209">
    <property type="term" value="F:antioxidant activity"/>
    <property type="evidence" value="ECO:0007669"/>
    <property type="project" value="InterPro"/>
</dbReference>
<dbReference type="InterPro" id="IPR036249">
    <property type="entry name" value="Thioredoxin-like_sf"/>
</dbReference>
<proteinExistence type="predicted"/>
<dbReference type="Gene3D" id="3.40.30.10">
    <property type="entry name" value="Glutaredoxin"/>
    <property type="match status" value="1"/>
</dbReference>
<comment type="caution">
    <text evidence="6">The sequence shown here is derived from an EMBL/GenBank/DDBJ whole genome shotgun (WGS) entry which is preliminary data.</text>
</comment>
<dbReference type="InterPro" id="IPR017937">
    <property type="entry name" value="Thioredoxin_CS"/>
</dbReference>
<sequence length="369" mass="41659">MSWPIFMTAQPATYVLNGKFTRQNGPAKVYLHKIINEKLVVDSTETVNGAFHFEGTIDGPAHAMLVVDHHNGCMDANQLPPNADLKIFLLDRGDTRVTATDSINSARISSPIVGELKNYNSYLKAVRKPMERLTRKYNRSGATPAEQAKITQEYQVANEARKLLQHKYIAENPDSYYSLVALIEIAGIQINPDEIEPIFKKLSERVRSTPAGKDFGEEIQRARNLTIGSDAPDFMVPDINGKPVRLSDFKGKVVLLDFWASWCEPCRREHQYIRDAYKAFKDKNFTVISIALDPPVDRKYMLEAIQQDSLTWTNLSDPTRDKNDAAKTYSVKALPQNYLIDSTGMIFNKDLHGESIKQQLSSLLQPQNP</sequence>